<dbReference type="Pfam" id="PF00403">
    <property type="entry name" value="HMA"/>
    <property type="match status" value="2"/>
</dbReference>
<dbReference type="SUPFAM" id="SSF55008">
    <property type="entry name" value="HMA, heavy metal-associated domain"/>
    <property type="match status" value="2"/>
</dbReference>
<evidence type="ECO:0000259" key="5">
    <source>
        <dbReference type="PROSITE" id="PS50846"/>
    </source>
</evidence>
<evidence type="ECO:0000256" key="2">
    <source>
        <dbReference type="ARBA" id="ARBA00023289"/>
    </source>
</evidence>
<comment type="caution">
    <text evidence="6">The sequence shown here is derived from an EMBL/GenBank/DDBJ whole genome shotgun (WGS) entry which is preliminary data.</text>
</comment>
<evidence type="ECO:0000313" key="6">
    <source>
        <dbReference type="EMBL" id="KAF3341667.1"/>
    </source>
</evidence>
<comment type="similarity">
    <text evidence="3">Belongs to the HIPP family.</text>
</comment>
<dbReference type="PANTHER" id="PTHR46195">
    <property type="entry name" value="HEAVY METAL-ASSOCIATED ISOPRENYLATED PLANT PROTEIN 7"/>
    <property type="match status" value="1"/>
</dbReference>
<feature type="compositionally biased region" description="Basic and acidic residues" evidence="4">
    <location>
        <begin position="287"/>
        <end position="313"/>
    </location>
</feature>
<keyword evidence="2" id="KW-0449">Lipoprotein</keyword>
<feature type="domain" description="HMA" evidence="5">
    <location>
        <begin position="194"/>
        <end position="258"/>
    </location>
</feature>
<sequence length="397" mass="44440">MTKEGKKKSLEEQGKEDLGKIEDQKSQEKEMLLPKVENVNETEATEEVKKDEGIPKEKNEKQKKNGGEVKEPGEKPEAPLAKSNPSVQLPPEEVVLKVFMHCEGCAKKVRKSLRGLEGVEDVKTDCKTNKVVVKGKKAAQDPSKVAETIYRKSGKRVEILSPAPAPLLPKNVAMVEMLEKKKEEKTNQKKPEKTVVVVLKVYMHCEACAEEIKRRILKLSGVQAVETTLVTSQVKVMGNFDPDVLVKYLYKRTGKQAFVVKQEQVIPAADKPAITADEKPANGSKPENAKENEKKEEKTEEKPKEENKDKEEGSSSTATLVAVVDPGDGAKGNGDQHNCYYFPKYPMEYAYPYSHPYQYPYSYPPPPQYQYPYMPPPPPPPPPQIFSDENPNACIVM</sequence>
<evidence type="ECO:0000256" key="1">
    <source>
        <dbReference type="ARBA" id="ARBA00022723"/>
    </source>
</evidence>
<keyword evidence="7" id="KW-1185">Reference proteome</keyword>
<dbReference type="EMBL" id="SWLB01000001">
    <property type="protein sequence ID" value="KAF3341667.1"/>
    <property type="molecule type" value="Genomic_DNA"/>
</dbReference>
<dbReference type="InterPro" id="IPR006121">
    <property type="entry name" value="HMA_dom"/>
</dbReference>
<evidence type="ECO:0000256" key="4">
    <source>
        <dbReference type="SAM" id="MobiDB-lite"/>
    </source>
</evidence>
<keyword evidence="2" id="KW-0636">Prenylation</keyword>
<dbReference type="Proteomes" id="UP000623129">
    <property type="component" value="Unassembled WGS sequence"/>
</dbReference>
<gene>
    <name evidence="6" type="ORF">FCM35_KLT00305</name>
</gene>
<protein>
    <submittedName>
        <fullName evidence="6">FK506-binding protein 5-like protein</fullName>
    </submittedName>
</protein>
<evidence type="ECO:0000313" key="7">
    <source>
        <dbReference type="Proteomes" id="UP000623129"/>
    </source>
</evidence>
<name>A0A833VI72_9POAL</name>
<dbReference type="PROSITE" id="PS50846">
    <property type="entry name" value="HMA_2"/>
    <property type="match status" value="2"/>
</dbReference>
<feature type="compositionally biased region" description="Basic and acidic residues" evidence="4">
    <location>
        <begin position="1"/>
        <end position="32"/>
    </location>
</feature>
<dbReference type="PANTHER" id="PTHR46195:SF2">
    <property type="entry name" value="HEAVY METAL-ASSOCIATED ISOPRENYLATED PLANT PROTEIN 7"/>
    <property type="match status" value="1"/>
</dbReference>
<feature type="region of interest" description="Disordered" evidence="4">
    <location>
        <begin position="1"/>
        <end position="86"/>
    </location>
</feature>
<feature type="region of interest" description="Disordered" evidence="4">
    <location>
        <begin position="270"/>
        <end position="335"/>
    </location>
</feature>
<dbReference type="OrthoDB" id="785630at2759"/>
<dbReference type="InterPro" id="IPR036163">
    <property type="entry name" value="HMA_dom_sf"/>
</dbReference>
<accession>A0A833VI72</accession>
<proteinExistence type="inferred from homology"/>
<feature type="compositionally biased region" description="Basic and acidic residues" evidence="4">
    <location>
        <begin position="46"/>
        <end position="77"/>
    </location>
</feature>
<organism evidence="6 7">
    <name type="scientific">Carex littledalei</name>
    <dbReference type="NCBI Taxonomy" id="544730"/>
    <lineage>
        <taxon>Eukaryota</taxon>
        <taxon>Viridiplantae</taxon>
        <taxon>Streptophyta</taxon>
        <taxon>Embryophyta</taxon>
        <taxon>Tracheophyta</taxon>
        <taxon>Spermatophyta</taxon>
        <taxon>Magnoliopsida</taxon>
        <taxon>Liliopsida</taxon>
        <taxon>Poales</taxon>
        <taxon>Cyperaceae</taxon>
        <taxon>Cyperoideae</taxon>
        <taxon>Cariceae</taxon>
        <taxon>Carex</taxon>
        <taxon>Carex subgen. Euthyceras</taxon>
    </lineage>
</organism>
<dbReference type="GO" id="GO:0046872">
    <property type="term" value="F:metal ion binding"/>
    <property type="evidence" value="ECO:0007669"/>
    <property type="project" value="UniProtKB-KW"/>
</dbReference>
<dbReference type="CDD" id="cd00371">
    <property type="entry name" value="HMA"/>
    <property type="match status" value="2"/>
</dbReference>
<feature type="domain" description="HMA" evidence="5">
    <location>
        <begin position="91"/>
        <end position="158"/>
    </location>
</feature>
<dbReference type="AlphaFoldDB" id="A0A833VI72"/>
<evidence type="ECO:0000256" key="3">
    <source>
        <dbReference type="ARBA" id="ARBA00024045"/>
    </source>
</evidence>
<dbReference type="InterPro" id="IPR044577">
    <property type="entry name" value="HIPP4/7/8/17/18/19"/>
</dbReference>
<dbReference type="Gene3D" id="3.30.70.100">
    <property type="match status" value="2"/>
</dbReference>
<feature type="region of interest" description="Disordered" evidence="4">
    <location>
        <begin position="372"/>
        <end position="391"/>
    </location>
</feature>
<keyword evidence="1" id="KW-0479">Metal-binding</keyword>
<reference evidence="6" key="1">
    <citation type="submission" date="2020-01" db="EMBL/GenBank/DDBJ databases">
        <title>Genome sequence of Kobresia littledalei, the first chromosome-level genome in the family Cyperaceae.</title>
        <authorList>
            <person name="Qu G."/>
        </authorList>
    </citation>
    <scope>NUCLEOTIDE SEQUENCE</scope>
    <source>
        <strain evidence="6">C.B.Clarke</strain>
        <tissue evidence="6">Leaf</tissue>
    </source>
</reference>
<feature type="compositionally biased region" description="Pro residues" evidence="4">
    <location>
        <begin position="372"/>
        <end position="384"/>
    </location>
</feature>